<dbReference type="PANTHER" id="PTHR38451">
    <property type="entry name" value="TRNA (ADENINE(22)-N(1))-METHYLTRANSFERASE"/>
    <property type="match status" value="1"/>
</dbReference>
<dbReference type="KEGG" id="mchc:CK556_01480"/>
<reference evidence="1 2" key="1">
    <citation type="submission" date="2017-08" db="EMBL/GenBank/DDBJ databases">
        <title>Complete Genome Sequence of Mesoplasma chauliocola.</title>
        <authorList>
            <person name="Knight T.F.Jr."/>
            <person name="Citino T."/>
        </authorList>
    </citation>
    <scope>NUCLEOTIDE SEQUENCE [LARGE SCALE GENOMIC DNA]</scope>
    <source>
        <strain evidence="1 2">CHPA-2</strain>
    </source>
</reference>
<dbReference type="Proteomes" id="UP000232229">
    <property type="component" value="Chromosome"/>
</dbReference>
<dbReference type="Gene3D" id="3.40.50.150">
    <property type="entry name" value="Vaccinia Virus protein VP39"/>
    <property type="match status" value="1"/>
</dbReference>
<dbReference type="STRING" id="1336232.GCA_000518825_00207"/>
<dbReference type="PANTHER" id="PTHR38451:SF1">
    <property type="entry name" value="TRNA (ADENINE(22)-N(1))-METHYLTRANSFERASE"/>
    <property type="match status" value="1"/>
</dbReference>
<dbReference type="InterPro" id="IPR006901">
    <property type="entry name" value="TrmK"/>
</dbReference>
<organism evidence="1 2">
    <name type="scientific">Mesoplasma chauliocola</name>
    <dbReference type="NCBI Taxonomy" id="216427"/>
    <lineage>
        <taxon>Bacteria</taxon>
        <taxon>Bacillati</taxon>
        <taxon>Mycoplasmatota</taxon>
        <taxon>Mollicutes</taxon>
        <taxon>Entomoplasmatales</taxon>
        <taxon>Entomoplasmataceae</taxon>
        <taxon>Mesoplasma</taxon>
    </lineage>
</organism>
<gene>
    <name evidence="1" type="ORF">CK556_01480</name>
</gene>
<accession>A0A249SN51</accession>
<evidence type="ECO:0000313" key="1">
    <source>
        <dbReference type="EMBL" id="ASZ09027.1"/>
    </source>
</evidence>
<dbReference type="EMBL" id="CP023173">
    <property type="protein sequence ID" value="ASZ09027.1"/>
    <property type="molecule type" value="Genomic_DNA"/>
</dbReference>
<dbReference type="GO" id="GO:0160105">
    <property type="term" value="F:tRNA (adenine(22)-N1)-methyltransferase activity"/>
    <property type="evidence" value="ECO:0007669"/>
    <property type="project" value="InterPro"/>
</dbReference>
<sequence length="229" mass="26638">MLTKRLRTIADLIDSCDVVADIGTDHAYLPITLIEEQKANFAYAVDVNKEPLEWAKKNIKQYNCQNKIQTVLSNGLDFILNEQIKEIDVVTICGLGSTTILEIIKKDIHKVKKYAICSNTDVSNIREWVFEKKYSVVFEDYIIDAQKGYWVIVIEKNGLNLLTKKDIKFGNAKFFINNKEIISFYKKEIIKLEKILNNLNQEKHAETFNEINRKIVEIRNYLNEIKQDS</sequence>
<proteinExistence type="predicted"/>
<dbReference type="AlphaFoldDB" id="A0A249SN51"/>
<evidence type="ECO:0008006" key="3">
    <source>
        <dbReference type="Google" id="ProtNLM"/>
    </source>
</evidence>
<dbReference type="PIRSF" id="PIRSF018637">
    <property type="entry name" value="TrmK"/>
    <property type="match status" value="1"/>
</dbReference>
<dbReference type="Pfam" id="PF12847">
    <property type="entry name" value="Methyltransf_18"/>
    <property type="match status" value="1"/>
</dbReference>
<dbReference type="SUPFAM" id="SSF53335">
    <property type="entry name" value="S-adenosyl-L-methionine-dependent methyltransferases"/>
    <property type="match status" value="1"/>
</dbReference>
<name>A0A249SN51_9MOLU</name>
<dbReference type="InterPro" id="IPR029063">
    <property type="entry name" value="SAM-dependent_MTases_sf"/>
</dbReference>
<protein>
    <recommendedName>
        <fullName evidence="3">SAM-dependent methyltransferase</fullName>
    </recommendedName>
</protein>
<evidence type="ECO:0000313" key="2">
    <source>
        <dbReference type="Proteomes" id="UP000232229"/>
    </source>
</evidence>
<keyword evidence="2" id="KW-1185">Reference proteome</keyword>